<dbReference type="PANTHER" id="PTHR15020">
    <property type="entry name" value="FLAVIN REDUCTASE-RELATED"/>
    <property type="match status" value="1"/>
</dbReference>
<dbReference type="RefSeq" id="WP_057894638.1">
    <property type="nucleotide sequence ID" value="NZ_AYZQ01000003.1"/>
</dbReference>
<name>A0A0R2B5Z6_9LACO</name>
<sequence>MKVFVAGASGRVGQALIRQLVAAGHEVIAGTRHDDDDFGPHTTRVAFDLHAEAKEMAPMLGDAQAVYFVAGSRGKDLLQIDAYGAVKVAQAAKLHGINRFILLSSLFATEPEKWSKDLYAYNIAKFFADTWLINDDSLDYTIVQPGNLRDEPGTGLVQLNVTTGGANPIPDVAGVLVAVLDAPNTYKHVVTMHSGETSIVDAVKAF</sequence>
<dbReference type="PATRIC" id="fig|1423727.3.peg.1366"/>
<dbReference type="AlphaFoldDB" id="A0A0R2B5Z6"/>
<gene>
    <name evidence="2" type="ORF">FC34_GL001346</name>
</gene>
<dbReference type="Gene3D" id="3.40.50.720">
    <property type="entry name" value="NAD(P)-binding Rossmann-like Domain"/>
    <property type="match status" value="1"/>
</dbReference>
<dbReference type="InterPro" id="IPR016040">
    <property type="entry name" value="NAD(P)-bd_dom"/>
</dbReference>
<dbReference type="InterPro" id="IPR036291">
    <property type="entry name" value="NAD(P)-bd_dom_sf"/>
</dbReference>
<dbReference type="SUPFAM" id="SSF51735">
    <property type="entry name" value="NAD(P)-binding Rossmann-fold domains"/>
    <property type="match status" value="1"/>
</dbReference>
<organism evidence="2 3">
    <name type="scientific">Lacticaseibacillus brantae DSM 23927</name>
    <dbReference type="NCBI Taxonomy" id="1423727"/>
    <lineage>
        <taxon>Bacteria</taxon>
        <taxon>Bacillati</taxon>
        <taxon>Bacillota</taxon>
        <taxon>Bacilli</taxon>
        <taxon>Lactobacillales</taxon>
        <taxon>Lactobacillaceae</taxon>
        <taxon>Lacticaseibacillus</taxon>
    </lineage>
</organism>
<evidence type="ECO:0000259" key="1">
    <source>
        <dbReference type="Pfam" id="PF13460"/>
    </source>
</evidence>
<protein>
    <submittedName>
        <fullName evidence="2">Nucleoside-diphosphate-sugar epimerase</fullName>
    </submittedName>
</protein>
<dbReference type="Pfam" id="PF13460">
    <property type="entry name" value="NAD_binding_10"/>
    <property type="match status" value="1"/>
</dbReference>
<feature type="domain" description="NAD(P)-binding" evidence="1">
    <location>
        <begin position="7"/>
        <end position="183"/>
    </location>
</feature>
<dbReference type="Proteomes" id="UP000051672">
    <property type="component" value="Unassembled WGS sequence"/>
</dbReference>
<dbReference type="OrthoDB" id="9785372at2"/>
<dbReference type="EMBL" id="AYZQ01000003">
    <property type="protein sequence ID" value="KRM71689.1"/>
    <property type="molecule type" value="Genomic_DNA"/>
</dbReference>
<dbReference type="PANTHER" id="PTHR15020:SF50">
    <property type="entry name" value="UPF0659 PROTEIN YMR090W"/>
    <property type="match status" value="1"/>
</dbReference>
<evidence type="ECO:0000313" key="3">
    <source>
        <dbReference type="Proteomes" id="UP000051672"/>
    </source>
</evidence>
<reference evidence="2 3" key="1">
    <citation type="journal article" date="2015" name="Genome Announc.">
        <title>Expanding the biotechnology potential of lactobacilli through comparative genomics of 213 strains and associated genera.</title>
        <authorList>
            <person name="Sun Z."/>
            <person name="Harris H.M."/>
            <person name="McCann A."/>
            <person name="Guo C."/>
            <person name="Argimon S."/>
            <person name="Zhang W."/>
            <person name="Yang X."/>
            <person name="Jeffery I.B."/>
            <person name="Cooney J.C."/>
            <person name="Kagawa T.F."/>
            <person name="Liu W."/>
            <person name="Song Y."/>
            <person name="Salvetti E."/>
            <person name="Wrobel A."/>
            <person name="Rasinkangas P."/>
            <person name="Parkhill J."/>
            <person name="Rea M.C."/>
            <person name="O'Sullivan O."/>
            <person name="Ritari J."/>
            <person name="Douillard F.P."/>
            <person name="Paul Ross R."/>
            <person name="Yang R."/>
            <person name="Briner A.E."/>
            <person name="Felis G.E."/>
            <person name="de Vos W.M."/>
            <person name="Barrangou R."/>
            <person name="Klaenhammer T.R."/>
            <person name="Caufield P.W."/>
            <person name="Cui Y."/>
            <person name="Zhang H."/>
            <person name="O'Toole P.W."/>
        </authorList>
    </citation>
    <scope>NUCLEOTIDE SEQUENCE [LARGE SCALE GENOMIC DNA]</scope>
    <source>
        <strain evidence="2 3">DSM 23927</strain>
    </source>
</reference>
<evidence type="ECO:0000313" key="2">
    <source>
        <dbReference type="EMBL" id="KRM71689.1"/>
    </source>
</evidence>
<accession>A0A0R2B5Z6</accession>
<keyword evidence="3" id="KW-1185">Reference proteome</keyword>
<proteinExistence type="predicted"/>
<comment type="caution">
    <text evidence="2">The sequence shown here is derived from an EMBL/GenBank/DDBJ whole genome shotgun (WGS) entry which is preliminary data.</text>
</comment>